<keyword evidence="9" id="KW-1185">Reference proteome</keyword>
<keyword evidence="5" id="KW-0653">Protein transport</keyword>
<dbReference type="Gene3D" id="3.40.190.10">
    <property type="entry name" value="Periplasmic binding protein-like II"/>
    <property type="match status" value="1"/>
</dbReference>
<dbReference type="RefSeq" id="WP_268751572.1">
    <property type="nucleotide sequence ID" value="NZ_JAPRFQ010000001.1"/>
</dbReference>
<evidence type="ECO:0000256" key="4">
    <source>
        <dbReference type="ARBA" id="ARBA00022729"/>
    </source>
</evidence>
<dbReference type="EMBL" id="JAPRFR010000001">
    <property type="protein sequence ID" value="MCZ0725248.1"/>
    <property type="molecule type" value="Genomic_DNA"/>
</dbReference>
<dbReference type="Gene3D" id="3.90.76.10">
    <property type="entry name" value="Dipeptide-binding Protein, Domain 1"/>
    <property type="match status" value="1"/>
</dbReference>
<gene>
    <name evidence="8" type="ORF">OW157_01535</name>
</gene>
<feature type="signal peptide" evidence="6">
    <location>
        <begin position="1"/>
        <end position="21"/>
    </location>
</feature>
<evidence type="ECO:0000256" key="5">
    <source>
        <dbReference type="ARBA" id="ARBA00022856"/>
    </source>
</evidence>
<protein>
    <submittedName>
        <fullName evidence="8">Peptide ABC transporter substrate-binding protein</fullName>
    </submittedName>
</protein>
<dbReference type="SUPFAM" id="SSF53850">
    <property type="entry name" value="Periplasmic binding protein-like II"/>
    <property type="match status" value="1"/>
</dbReference>
<dbReference type="PIRSF" id="PIRSF002741">
    <property type="entry name" value="MppA"/>
    <property type="match status" value="1"/>
</dbReference>
<feature type="domain" description="Solute-binding protein family 5" evidence="7">
    <location>
        <begin position="87"/>
        <end position="474"/>
    </location>
</feature>
<dbReference type="PROSITE" id="PS51257">
    <property type="entry name" value="PROKAR_LIPOPROTEIN"/>
    <property type="match status" value="1"/>
</dbReference>
<dbReference type="InterPro" id="IPR030678">
    <property type="entry name" value="Peptide/Ni-bd"/>
</dbReference>
<dbReference type="GO" id="GO:0030288">
    <property type="term" value="C:outer membrane-bounded periplasmic space"/>
    <property type="evidence" value="ECO:0007669"/>
    <property type="project" value="UniProtKB-ARBA"/>
</dbReference>
<dbReference type="InterPro" id="IPR039424">
    <property type="entry name" value="SBP_5"/>
</dbReference>
<keyword evidence="5" id="KW-0571">Peptide transport</keyword>
<dbReference type="FunFam" id="3.10.105.10:FF:000001">
    <property type="entry name" value="Oligopeptide ABC transporter, oligopeptide-binding protein"/>
    <property type="match status" value="1"/>
</dbReference>
<reference evidence="8" key="1">
    <citation type="submission" date="2022-12" db="EMBL/GenBank/DDBJ databases">
        <title>Description and comparative metabolic analysis of Aerococcus sp. nov., isolated from the feces of a pig.</title>
        <authorList>
            <person name="Chang Y.-H."/>
        </authorList>
    </citation>
    <scope>NUCLEOTIDE SEQUENCE</scope>
    <source>
        <strain evidence="8">YH-aer222</strain>
    </source>
</reference>
<comment type="similarity">
    <text evidence="2">Belongs to the bacterial solute-binding protein 5 family.</text>
</comment>
<dbReference type="Gene3D" id="3.10.105.10">
    <property type="entry name" value="Dipeptide-binding Protein, Domain 3"/>
    <property type="match status" value="1"/>
</dbReference>
<dbReference type="CDD" id="cd08504">
    <property type="entry name" value="PBP2_OppA"/>
    <property type="match status" value="1"/>
</dbReference>
<sequence>MKKQSLLKATAIVGLSGLLLAACGNNGGGNSGGANGEGGKVLNWVESAEIPTMDATMATDAVSFNAMEAVNEGLYRQTKDGEYELGMLAEEPEISEDGLTYTYKLKEDAVWSNGEPVTADDFVYSWQRLTNPDTGAAYSYLIQGIVANADAVIKGEAEPSELGVKAIDDKTLEVKYEKPVPYLKGLLAMAPLFPLNQEFVEEKGDSYGTSAENVLYNGPFTLEGWDGTNLNWQLKKNDQYWDADTVKLDAIDYQVIKEGSTAINLFDSGELDFTTLGSEYAQARQDDPNRDSAPESTLAYLKMNQERNGKETPLANAKIREGIAKAVDKEAYVNDVLKNGSQAADYFVPKGLAKNPETNADFREDNGENLVSYNLEEAKAAFKEGLEEIGEDQITLELLTDDTEGAKRSAEFLQGQLTQNLDGLEVNIVAVPFKSRIAADDKQDYDLQVALWGADYADPINYLELFVTDGNNNNSSYSNPEYDALIQSAADETEDLTGRWEDLQAAEKLLLDDYAISPLYQRSQTYLENPAVKNVVRNQVGANTSFKWADKE</sequence>
<dbReference type="GO" id="GO:0043190">
    <property type="term" value="C:ATP-binding cassette (ABC) transporter complex"/>
    <property type="evidence" value="ECO:0007669"/>
    <property type="project" value="InterPro"/>
</dbReference>
<dbReference type="Proteomes" id="UP001146670">
    <property type="component" value="Unassembled WGS sequence"/>
</dbReference>
<dbReference type="Pfam" id="PF00496">
    <property type="entry name" value="SBP_bac_5"/>
    <property type="match status" value="1"/>
</dbReference>
<organism evidence="8 9">
    <name type="scientific">Aerococcus kribbianus</name>
    <dbReference type="NCBI Taxonomy" id="2999064"/>
    <lineage>
        <taxon>Bacteria</taxon>
        <taxon>Bacillati</taxon>
        <taxon>Bacillota</taxon>
        <taxon>Bacilli</taxon>
        <taxon>Lactobacillales</taxon>
        <taxon>Aerococcaceae</taxon>
        <taxon>Aerococcus</taxon>
    </lineage>
</organism>
<evidence type="ECO:0000256" key="6">
    <source>
        <dbReference type="SAM" id="SignalP"/>
    </source>
</evidence>
<dbReference type="PANTHER" id="PTHR30290">
    <property type="entry name" value="PERIPLASMIC BINDING COMPONENT OF ABC TRANSPORTER"/>
    <property type="match status" value="1"/>
</dbReference>
<comment type="subcellular location">
    <subcellularLocation>
        <location evidence="1">Cell envelope</location>
    </subcellularLocation>
</comment>
<evidence type="ECO:0000313" key="8">
    <source>
        <dbReference type="EMBL" id="MCZ0725248.1"/>
    </source>
</evidence>
<keyword evidence="3" id="KW-0813">Transport</keyword>
<evidence type="ECO:0000259" key="7">
    <source>
        <dbReference type="Pfam" id="PF00496"/>
    </source>
</evidence>
<dbReference type="FunFam" id="3.90.76.10:FF:000001">
    <property type="entry name" value="Oligopeptide ABC transporter substrate-binding protein"/>
    <property type="match status" value="1"/>
</dbReference>
<name>A0A9X3JCZ1_9LACT</name>
<evidence type="ECO:0000256" key="1">
    <source>
        <dbReference type="ARBA" id="ARBA00004196"/>
    </source>
</evidence>
<evidence type="ECO:0000256" key="2">
    <source>
        <dbReference type="ARBA" id="ARBA00005695"/>
    </source>
</evidence>
<comment type="caution">
    <text evidence="8">The sequence shown here is derived from an EMBL/GenBank/DDBJ whole genome shotgun (WGS) entry which is preliminary data.</text>
</comment>
<accession>A0A9X3JCZ1</accession>
<dbReference type="GO" id="GO:0015833">
    <property type="term" value="P:peptide transport"/>
    <property type="evidence" value="ECO:0007669"/>
    <property type="project" value="UniProtKB-KW"/>
</dbReference>
<evidence type="ECO:0000256" key="3">
    <source>
        <dbReference type="ARBA" id="ARBA00022448"/>
    </source>
</evidence>
<evidence type="ECO:0000313" key="9">
    <source>
        <dbReference type="Proteomes" id="UP001146670"/>
    </source>
</evidence>
<proteinExistence type="inferred from homology"/>
<dbReference type="PANTHER" id="PTHR30290:SF10">
    <property type="entry name" value="PERIPLASMIC OLIGOPEPTIDE-BINDING PROTEIN-RELATED"/>
    <property type="match status" value="1"/>
</dbReference>
<feature type="chain" id="PRO_5040756149" evidence="6">
    <location>
        <begin position="22"/>
        <end position="552"/>
    </location>
</feature>
<keyword evidence="4 6" id="KW-0732">Signal</keyword>
<dbReference type="AlphaFoldDB" id="A0A9X3JCZ1"/>
<dbReference type="GO" id="GO:1904680">
    <property type="term" value="F:peptide transmembrane transporter activity"/>
    <property type="evidence" value="ECO:0007669"/>
    <property type="project" value="TreeGrafter"/>
</dbReference>
<dbReference type="InterPro" id="IPR000914">
    <property type="entry name" value="SBP_5_dom"/>
</dbReference>